<proteinExistence type="predicted"/>
<feature type="compositionally biased region" description="Gly residues" evidence="1">
    <location>
        <begin position="127"/>
        <end position="145"/>
    </location>
</feature>
<keyword evidence="3" id="KW-1185">Reference proteome</keyword>
<dbReference type="InterPro" id="IPR011990">
    <property type="entry name" value="TPR-like_helical_dom_sf"/>
</dbReference>
<feature type="compositionally biased region" description="Low complexity" evidence="1">
    <location>
        <begin position="150"/>
        <end position="161"/>
    </location>
</feature>
<gene>
    <name evidence="2" type="ORF">F511_06071</name>
</gene>
<dbReference type="PANTHER" id="PTHR26312">
    <property type="entry name" value="TETRATRICOPEPTIDE REPEAT PROTEIN 5"/>
    <property type="match status" value="1"/>
</dbReference>
<organism evidence="2 3">
    <name type="scientific">Dorcoceras hygrometricum</name>
    <dbReference type="NCBI Taxonomy" id="472368"/>
    <lineage>
        <taxon>Eukaryota</taxon>
        <taxon>Viridiplantae</taxon>
        <taxon>Streptophyta</taxon>
        <taxon>Embryophyta</taxon>
        <taxon>Tracheophyta</taxon>
        <taxon>Spermatophyta</taxon>
        <taxon>Magnoliopsida</taxon>
        <taxon>eudicotyledons</taxon>
        <taxon>Gunneridae</taxon>
        <taxon>Pentapetalae</taxon>
        <taxon>asterids</taxon>
        <taxon>lamiids</taxon>
        <taxon>Lamiales</taxon>
        <taxon>Gesneriaceae</taxon>
        <taxon>Didymocarpoideae</taxon>
        <taxon>Trichosporeae</taxon>
        <taxon>Loxocarpinae</taxon>
        <taxon>Dorcoceras</taxon>
    </lineage>
</organism>
<dbReference type="PANTHER" id="PTHR26312:SF168">
    <property type="entry name" value="OS06G0606700 PROTEIN"/>
    <property type="match status" value="1"/>
</dbReference>
<dbReference type="AlphaFoldDB" id="A0A2Z7DF64"/>
<dbReference type="Proteomes" id="UP000250235">
    <property type="component" value="Unassembled WGS sequence"/>
</dbReference>
<dbReference type="EMBL" id="KQ988415">
    <property type="protein sequence ID" value="KZV56054.1"/>
    <property type="molecule type" value="Genomic_DNA"/>
</dbReference>
<dbReference type="OrthoDB" id="439046at2759"/>
<accession>A0A2Z7DF64</accession>
<evidence type="ECO:0000313" key="2">
    <source>
        <dbReference type="EMBL" id="KZV56054.1"/>
    </source>
</evidence>
<sequence length="302" mass="32649">MLLRSSSMPVLNSWLPNSAAAVSSPESDALPASFQQLTRTRSVCMMASFDDNPGRCSLTRPATDHSDPMLKKSLRRIATAPNPVKIKQEMEHMLLSSSGLGAAAGEKVEEEYCLMTERKKTPPTVVVGGGGGGSKGGGMCGGGGGRRSDYGSGSDSQDPGSWHGSEITDAYYETMIEANPGNPLLLANYAKFLKEVKRDLAKAEEYCGRAILANPNDGNVLSLYADLIWQTHKDSARAESYFEQAVKSDPNDCYVLASYARFLWDADEDDEEEELKAGQCKVSEPNLFGDEYQHWPSVAAAS</sequence>
<protein>
    <submittedName>
        <fullName evidence="2">Uncharacterized protein</fullName>
    </submittedName>
</protein>
<dbReference type="Gene3D" id="1.25.40.10">
    <property type="entry name" value="Tetratricopeptide repeat domain"/>
    <property type="match status" value="1"/>
</dbReference>
<feature type="region of interest" description="Disordered" evidence="1">
    <location>
        <begin position="123"/>
        <end position="164"/>
    </location>
</feature>
<evidence type="ECO:0000256" key="1">
    <source>
        <dbReference type="SAM" id="MobiDB-lite"/>
    </source>
</evidence>
<reference evidence="2 3" key="1">
    <citation type="journal article" date="2015" name="Proc. Natl. Acad. Sci. U.S.A.">
        <title>The resurrection genome of Boea hygrometrica: A blueprint for survival of dehydration.</title>
        <authorList>
            <person name="Xiao L."/>
            <person name="Yang G."/>
            <person name="Zhang L."/>
            <person name="Yang X."/>
            <person name="Zhao S."/>
            <person name="Ji Z."/>
            <person name="Zhou Q."/>
            <person name="Hu M."/>
            <person name="Wang Y."/>
            <person name="Chen M."/>
            <person name="Xu Y."/>
            <person name="Jin H."/>
            <person name="Xiao X."/>
            <person name="Hu G."/>
            <person name="Bao F."/>
            <person name="Hu Y."/>
            <person name="Wan P."/>
            <person name="Li L."/>
            <person name="Deng X."/>
            <person name="Kuang T."/>
            <person name="Xiang C."/>
            <person name="Zhu J.K."/>
            <person name="Oliver M.J."/>
            <person name="He Y."/>
        </authorList>
    </citation>
    <scope>NUCLEOTIDE SEQUENCE [LARGE SCALE GENOMIC DNA]</scope>
    <source>
        <strain evidence="3">cv. XS01</strain>
    </source>
</reference>
<evidence type="ECO:0000313" key="3">
    <source>
        <dbReference type="Proteomes" id="UP000250235"/>
    </source>
</evidence>
<name>A0A2Z7DF64_9LAMI</name>
<dbReference type="SUPFAM" id="SSF48452">
    <property type="entry name" value="TPR-like"/>
    <property type="match status" value="1"/>
</dbReference>